<dbReference type="Proteomes" id="UP001174748">
    <property type="component" value="Unassembled WGS sequence"/>
</dbReference>
<dbReference type="EMBL" id="JARTOI010000005">
    <property type="protein sequence ID" value="MDK5169875.1"/>
    <property type="molecule type" value="Genomic_DNA"/>
</dbReference>
<keyword evidence="4" id="KW-1185">Reference proteome</keyword>
<evidence type="ECO:0000313" key="2">
    <source>
        <dbReference type="EMBL" id="MDK5169875.1"/>
    </source>
</evidence>
<sequence length="94" mass="10665">MSNLILERATSPLFMMLCKMFNCCAIGLHTSPAIMLLRRVGARPPFDSTHDWISRQAAPLLGAQNNIHNMKHSLNRIGLQMLQSCLIIRHRLLN</sequence>
<protein>
    <submittedName>
        <fullName evidence="1">Uncharacterized protein</fullName>
    </submittedName>
</protein>
<organism evidence="1 3">
    <name type="scientific">Serratia nevei</name>
    <dbReference type="NCBI Taxonomy" id="2703794"/>
    <lineage>
        <taxon>Bacteria</taxon>
        <taxon>Pseudomonadati</taxon>
        <taxon>Pseudomonadota</taxon>
        <taxon>Gammaproteobacteria</taxon>
        <taxon>Enterobacterales</taxon>
        <taxon>Yersiniaceae</taxon>
        <taxon>Serratia</taxon>
    </lineage>
</organism>
<evidence type="ECO:0000313" key="4">
    <source>
        <dbReference type="Proteomes" id="UP001174748"/>
    </source>
</evidence>
<reference evidence="1" key="1">
    <citation type="submission" date="2023-01" db="EMBL/GenBank/DDBJ databases">
        <title>Genomic dissection of endemic carbapenem resistance: metallo-beta-lactamase gene dissemination through clonal, plasmid and integron transfer pathways.</title>
        <authorList>
            <person name="Macesic N."/>
        </authorList>
    </citation>
    <scope>NUCLEOTIDE SEQUENCE</scope>
    <source>
        <strain evidence="2">CPO382</strain>
        <strain evidence="1">CPO573</strain>
    </source>
</reference>
<evidence type="ECO:0000313" key="3">
    <source>
        <dbReference type="Proteomes" id="UP001173597"/>
    </source>
</evidence>
<comment type="caution">
    <text evidence="1">The sequence shown here is derived from an EMBL/GenBank/DDBJ whole genome shotgun (WGS) entry which is preliminary data.</text>
</comment>
<proteinExistence type="predicted"/>
<name>A0AAW6X0S0_9GAMM</name>
<gene>
    <name evidence="1" type="ORF">P9854_02455</name>
    <name evidence="2" type="ORF">P9921_05190</name>
</gene>
<evidence type="ECO:0000313" key="1">
    <source>
        <dbReference type="EMBL" id="MDK4764676.1"/>
    </source>
</evidence>
<accession>A0AAW6X0S0</accession>
<dbReference type="EMBL" id="JARTLO010000002">
    <property type="protein sequence ID" value="MDK4764676.1"/>
    <property type="molecule type" value="Genomic_DNA"/>
</dbReference>
<dbReference type="AlphaFoldDB" id="A0AAW6X0S0"/>
<dbReference type="Proteomes" id="UP001173597">
    <property type="component" value="Unassembled WGS sequence"/>
</dbReference>
<dbReference type="RefSeq" id="WP_162215439.1">
    <property type="nucleotide sequence ID" value="NZ_CAYETX010000054.1"/>
</dbReference>